<dbReference type="KEGG" id="csy:CENSYa_1071"/>
<dbReference type="HOGENOM" id="CLU_2802027_0_0_2"/>
<keyword evidence="2" id="KW-1185">Reference proteome</keyword>
<reference evidence="1 2" key="1">
    <citation type="journal article" date="2006" name="Proc. Natl. Acad. Sci. U.S.A.">
        <title>Genomic analysis of the uncultivated marine crenarchaeote Cenarchaeum symbiosum.</title>
        <authorList>
            <person name="Hallam S.J."/>
            <person name="Konstantinidis K.T."/>
            <person name="Putnam N."/>
            <person name="Schleper C."/>
            <person name="Watanabe Y."/>
            <person name="Sugahara J."/>
            <person name="Preston C."/>
            <person name="de la Torre J."/>
            <person name="Richardson P.M."/>
            <person name="DeLong E.F."/>
        </authorList>
    </citation>
    <scope>NUCLEOTIDE SEQUENCE [LARGE SCALE GENOMIC DNA]</scope>
    <source>
        <strain evidence="2">A</strain>
    </source>
</reference>
<accession>A0RWI4</accession>
<organism evidence="1 2">
    <name type="scientific">Cenarchaeum symbiosum (strain A)</name>
    <dbReference type="NCBI Taxonomy" id="414004"/>
    <lineage>
        <taxon>Archaea</taxon>
        <taxon>Nitrososphaerota</taxon>
        <taxon>Candidatus Cenarchaeales</taxon>
        <taxon>Candidatus Cenarchaeaceae</taxon>
        <taxon>Candidatus Cenarchaeum</taxon>
    </lineage>
</organism>
<dbReference type="Proteomes" id="UP000000758">
    <property type="component" value="Chromosome"/>
</dbReference>
<name>A0RWI4_CENSY</name>
<evidence type="ECO:0000313" key="1">
    <source>
        <dbReference type="EMBL" id="ABK77701.1"/>
    </source>
</evidence>
<dbReference type="EMBL" id="DP000238">
    <property type="protein sequence ID" value="ABK77701.1"/>
    <property type="molecule type" value="Genomic_DNA"/>
</dbReference>
<dbReference type="STRING" id="414004.CENSYa_1071"/>
<dbReference type="AlphaFoldDB" id="A0RWI4"/>
<evidence type="ECO:0000313" key="2">
    <source>
        <dbReference type="Proteomes" id="UP000000758"/>
    </source>
</evidence>
<dbReference type="EnsemblBacteria" id="ABK77701">
    <property type="protein sequence ID" value="ABK77701"/>
    <property type="gene ID" value="CENSYa_1071"/>
</dbReference>
<sequence>MSLLLSKNDLKEIVCKFKNHIVDQDTLRYIVKHPEETRDTICERCNFAISVRLNPKNTDYCLISDLK</sequence>
<protein>
    <submittedName>
        <fullName evidence="1">Uncharacterized protein</fullName>
    </submittedName>
</protein>
<gene>
    <name evidence="1" type="ordered locus">CENSYa_1071</name>
</gene>
<proteinExistence type="predicted"/>